<protein>
    <submittedName>
        <fullName evidence="3">AAA family ATPase</fullName>
    </submittedName>
</protein>
<comment type="caution">
    <text evidence="3">The sequence shown here is derived from an EMBL/GenBank/DDBJ whole genome shotgun (WGS) entry which is preliminary data.</text>
</comment>
<dbReference type="Gene3D" id="3.40.50.300">
    <property type="entry name" value="P-loop containing nucleotide triphosphate hydrolases"/>
    <property type="match status" value="1"/>
</dbReference>
<dbReference type="InterPro" id="IPR041685">
    <property type="entry name" value="AAA_GajA/Old/RecF-like"/>
</dbReference>
<evidence type="ECO:0000259" key="1">
    <source>
        <dbReference type="Pfam" id="PF13175"/>
    </source>
</evidence>
<keyword evidence="4" id="KW-1185">Reference proteome</keyword>
<dbReference type="CDD" id="cd00267">
    <property type="entry name" value="ABC_ATPase"/>
    <property type="match status" value="1"/>
</dbReference>
<dbReference type="RefSeq" id="WP_200147844.1">
    <property type="nucleotide sequence ID" value="NZ_JACTRX010000001.1"/>
</dbReference>
<accession>A0ABS1GB01</accession>
<evidence type="ECO:0000313" key="4">
    <source>
        <dbReference type="Proteomes" id="UP000760407"/>
    </source>
</evidence>
<feature type="domain" description="Endonuclease GajA/Old nuclease/RecF-like AAA" evidence="1">
    <location>
        <begin position="101"/>
        <end position="304"/>
    </location>
</feature>
<feature type="domain" description="OLD protein-like TOPRIM" evidence="2">
    <location>
        <begin position="359"/>
        <end position="424"/>
    </location>
</feature>
<dbReference type="PANTHER" id="PTHR43581">
    <property type="entry name" value="ATP/GTP PHOSPHATASE"/>
    <property type="match status" value="1"/>
</dbReference>
<reference evidence="3 4" key="1">
    <citation type="submission" date="2020-08" db="EMBL/GenBank/DDBJ databases">
        <title>Comparative genomics of Francisella species.</title>
        <authorList>
            <person name="Sahl J."/>
            <person name="Sjodin A."/>
            <person name="Wagner D."/>
            <person name="Forsman M."/>
        </authorList>
    </citation>
    <scope>NUCLEOTIDE SEQUENCE [LARGE SCALE GENOMIC DNA]</scope>
    <source>
        <strain evidence="3 4">F1093</strain>
    </source>
</reference>
<dbReference type="InterPro" id="IPR051396">
    <property type="entry name" value="Bact_Antivir_Def_Nuclease"/>
</dbReference>
<evidence type="ECO:0000313" key="3">
    <source>
        <dbReference type="EMBL" id="MBK2301995.1"/>
    </source>
</evidence>
<name>A0ABS1GB01_9GAMM</name>
<dbReference type="InterPro" id="IPR022602">
    <property type="entry name" value="DUF2813"/>
</dbReference>
<organism evidence="3 4">
    <name type="scientific">Francisella philomiragia</name>
    <dbReference type="NCBI Taxonomy" id="28110"/>
    <lineage>
        <taxon>Bacteria</taxon>
        <taxon>Pseudomonadati</taxon>
        <taxon>Pseudomonadota</taxon>
        <taxon>Gammaproteobacteria</taxon>
        <taxon>Thiotrichales</taxon>
        <taxon>Francisellaceae</taxon>
        <taxon>Francisella</taxon>
    </lineage>
</organism>
<dbReference type="InterPro" id="IPR027417">
    <property type="entry name" value="P-loop_NTPase"/>
</dbReference>
<dbReference type="PANTHER" id="PTHR43581:SF4">
    <property type="entry name" value="ATP_GTP PHOSPHATASE"/>
    <property type="match status" value="1"/>
</dbReference>
<dbReference type="InterPro" id="IPR034139">
    <property type="entry name" value="TOPRIM_OLD"/>
</dbReference>
<dbReference type="Pfam" id="PF13175">
    <property type="entry name" value="AAA_15"/>
    <property type="match status" value="1"/>
</dbReference>
<dbReference type="SUPFAM" id="SSF52540">
    <property type="entry name" value="P-loop containing nucleoside triphosphate hydrolases"/>
    <property type="match status" value="1"/>
</dbReference>
<dbReference type="Pfam" id="PF20469">
    <property type="entry name" value="OLD-like_TOPRIM"/>
    <property type="match status" value="1"/>
</dbReference>
<proteinExistence type="predicted"/>
<dbReference type="EMBL" id="JACTSG010000002">
    <property type="protein sequence ID" value="MBK2301995.1"/>
    <property type="molecule type" value="Genomic_DNA"/>
</dbReference>
<gene>
    <name evidence="3" type="ORF">IBE52_03630</name>
</gene>
<sequence length="566" mass="65926">MKITEINIKKFRSIENCTLQLNNINAIVGQNNSGKSAVIRALNSFFNPDEEELNYIQGRHTYTNKSTPRITITFSSISEIFTQYEEEGFLCVQQIYSSSSRKLSYKYKNNKKFISAPTDLIQKIRNCIAFIYIPPNRNPDDLRWEENTLIKKLVEESLKRETENRDTLTPKFRAASNYLENGALKKIAKSVESYYSLQHTFNFNIKFDQTNNFMSFLNGIEMKIHEHGVEHSLDDCGTGLQSLTIIALHRVLAKMRHQNIILGLEEPETNLHPQAQRELINSITNSHKKDVAQVILTTHSTVLIDNVDHRNIALVRKISDDSRGFKSKILKIDSSFFDVNKIDNFRYDQFHKYRNSDFFYANYVIFAESKNDAEVIKLLAKKQRVDLDLCGVSIVSIDGVKNLPYLFHIVKELELPYLVILDKDYFVPYLNDEAKESRDSRGFPKYRYEYKKEIILEELIPSKQDRDNILEMIKANHSRALDIFEKNNIVCMNYSLEIDLLCSKEAINKMSILLELSETESNSKFLLEKRNRAIKKLDNMLYVLDRLSNQNLPNSYKRIKKILSKI</sequence>
<evidence type="ECO:0000259" key="2">
    <source>
        <dbReference type="Pfam" id="PF20469"/>
    </source>
</evidence>
<dbReference type="Proteomes" id="UP000760407">
    <property type="component" value="Unassembled WGS sequence"/>
</dbReference>
<dbReference type="Pfam" id="PF11398">
    <property type="entry name" value="DUF2813"/>
    <property type="match status" value="1"/>
</dbReference>